<accession>A0AAP0R3F9</accession>
<dbReference type="Proteomes" id="UP001415857">
    <property type="component" value="Unassembled WGS sequence"/>
</dbReference>
<name>A0AAP0R3F9_LIQFO</name>
<protein>
    <submittedName>
        <fullName evidence="1">Uncharacterized protein</fullName>
    </submittedName>
</protein>
<comment type="caution">
    <text evidence="1">The sequence shown here is derived from an EMBL/GenBank/DDBJ whole genome shotgun (WGS) entry which is preliminary data.</text>
</comment>
<evidence type="ECO:0000313" key="2">
    <source>
        <dbReference type="Proteomes" id="UP001415857"/>
    </source>
</evidence>
<dbReference type="AlphaFoldDB" id="A0AAP0R3F9"/>
<sequence length="101" mass="11766">MDQNFGHLLISIEVGIDMAANDLDIKSLLSLTGKAGMRISWRMVKCFDELYPVEEDDPLWKWMYPVEEKKRRRNFVGRRRGPLSERFVIICSATTWTCIAV</sequence>
<evidence type="ECO:0000313" key="1">
    <source>
        <dbReference type="EMBL" id="KAK9269052.1"/>
    </source>
</evidence>
<proteinExistence type="predicted"/>
<reference evidence="1 2" key="1">
    <citation type="journal article" date="2024" name="Plant J.">
        <title>Genome sequences and population genomics reveal climatic adaptation and genomic divergence between two closely related sweetgum species.</title>
        <authorList>
            <person name="Xu W.Q."/>
            <person name="Ren C.Q."/>
            <person name="Zhang X.Y."/>
            <person name="Comes H.P."/>
            <person name="Liu X.H."/>
            <person name="Li Y.G."/>
            <person name="Kettle C.J."/>
            <person name="Jalonen R."/>
            <person name="Gaisberger H."/>
            <person name="Ma Y.Z."/>
            <person name="Qiu Y.X."/>
        </authorList>
    </citation>
    <scope>NUCLEOTIDE SEQUENCE [LARGE SCALE GENOMIC DNA]</scope>
    <source>
        <strain evidence="1">Hangzhou</strain>
    </source>
</reference>
<gene>
    <name evidence="1" type="ORF">L1049_000820</name>
</gene>
<keyword evidence="2" id="KW-1185">Reference proteome</keyword>
<dbReference type="EMBL" id="JBBPBK010000015">
    <property type="protein sequence ID" value="KAK9269052.1"/>
    <property type="molecule type" value="Genomic_DNA"/>
</dbReference>
<organism evidence="1 2">
    <name type="scientific">Liquidambar formosana</name>
    <name type="common">Formosan gum</name>
    <dbReference type="NCBI Taxonomy" id="63359"/>
    <lineage>
        <taxon>Eukaryota</taxon>
        <taxon>Viridiplantae</taxon>
        <taxon>Streptophyta</taxon>
        <taxon>Embryophyta</taxon>
        <taxon>Tracheophyta</taxon>
        <taxon>Spermatophyta</taxon>
        <taxon>Magnoliopsida</taxon>
        <taxon>eudicotyledons</taxon>
        <taxon>Gunneridae</taxon>
        <taxon>Pentapetalae</taxon>
        <taxon>Saxifragales</taxon>
        <taxon>Altingiaceae</taxon>
        <taxon>Liquidambar</taxon>
    </lineage>
</organism>